<organism evidence="13 14">
    <name type="scientific">Piromyces finnis</name>
    <dbReference type="NCBI Taxonomy" id="1754191"/>
    <lineage>
        <taxon>Eukaryota</taxon>
        <taxon>Fungi</taxon>
        <taxon>Fungi incertae sedis</taxon>
        <taxon>Chytridiomycota</taxon>
        <taxon>Chytridiomycota incertae sedis</taxon>
        <taxon>Neocallimastigomycetes</taxon>
        <taxon>Neocallimastigales</taxon>
        <taxon>Neocallimastigaceae</taxon>
        <taxon>Piromyces</taxon>
    </lineage>
</organism>
<keyword evidence="6 11" id="KW-0256">Endoplasmic reticulum</keyword>
<dbReference type="GO" id="GO:0005789">
    <property type="term" value="C:endoplasmic reticulum membrane"/>
    <property type="evidence" value="ECO:0007669"/>
    <property type="project" value="UniProtKB-SubCell"/>
</dbReference>
<comment type="subcellular location">
    <subcellularLocation>
        <location evidence="11">Endoplasmic reticulum membrane</location>
    </subcellularLocation>
    <subcellularLocation>
        <location evidence="11">Nucleus membrane</location>
    </subcellularLocation>
</comment>
<dbReference type="GO" id="GO:0048288">
    <property type="term" value="P:nuclear membrane fusion involved in karyogamy"/>
    <property type="evidence" value="ECO:0007669"/>
    <property type="project" value="UniProtKB-UniRule"/>
</dbReference>
<evidence type="ECO:0000256" key="8">
    <source>
        <dbReference type="ARBA" id="ARBA00023136"/>
    </source>
</evidence>
<keyword evidence="5 11" id="KW-0732">Signal</keyword>
<keyword evidence="8" id="KW-0472">Membrane</keyword>
<dbReference type="PANTHER" id="PTHR28012:SF1">
    <property type="entry name" value="NUCLEAR FUSION PROTEIN KAR5"/>
    <property type="match status" value="1"/>
</dbReference>
<keyword evidence="12" id="KW-0175">Coiled coil</keyword>
<name>A0A1Y1V9C4_9FUNG</name>
<protein>
    <recommendedName>
        <fullName evidence="15">Karyogamy protein 5</fullName>
    </recommendedName>
</protein>
<reference evidence="13 14" key="1">
    <citation type="submission" date="2016-08" db="EMBL/GenBank/DDBJ databases">
        <title>Genomes of anaerobic fungi encode conserved fungal cellulosomes for biomass hydrolysis.</title>
        <authorList>
            <consortium name="DOE Joint Genome Institute"/>
            <person name="Haitjema C.H."/>
            <person name="Gilmore S.P."/>
            <person name="Henske J.K."/>
            <person name="Solomon K.V."/>
            <person name="De Groot R."/>
            <person name="Kuo A."/>
            <person name="Mondo S.J."/>
            <person name="Salamov A.A."/>
            <person name="Labutti K."/>
            <person name="Zhao Z."/>
            <person name="Chiniquy J."/>
            <person name="Barry K."/>
            <person name="Brewer H.M."/>
            <person name="Purvine S.O."/>
            <person name="Wright A.T."/>
            <person name="Boxma B."/>
            <person name="Van Alen T."/>
            <person name="Hackstein J.H."/>
            <person name="Baker S.E."/>
            <person name="Grigoriev I.V."/>
            <person name="O'Malley M.A."/>
        </authorList>
    </citation>
    <scope>NUCLEOTIDE SEQUENCE [LARGE SCALE GENOMIC DNA]</scope>
    <source>
        <strain evidence="14">finn</strain>
    </source>
</reference>
<dbReference type="Proteomes" id="UP000193719">
    <property type="component" value="Unassembled WGS sequence"/>
</dbReference>
<evidence type="ECO:0000313" key="14">
    <source>
        <dbReference type="Proteomes" id="UP000193719"/>
    </source>
</evidence>
<sequence length="282" mass="33316">MSKRYEDFLSDNYGIQHENINHDVMTDFDIAINPSNIDAEYVNIYNRAINSFNKYTSKEDCFQNSIKTLKYGCLEMELDDNKKMEYAVELTLCELTSANISIPTECQNNYKTRNMAKCVETISRYNQLWTSYSGYFKDVVNMCYAIRYPLERNLLQNIHRNITKYQFNNMHVIASLYKREFLKIIEISEDYEKKSHLNTLNAINFMKKMNSNMESLNISYDNLINKHNNMEEKTQKLFQTINNSQQNLDGIKLSLNEIEMKKDSIVLIVNMIQNLFYKIIGI</sequence>
<keyword evidence="7" id="KW-1133">Transmembrane helix</keyword>
<evidence type="ECO:0000256" key="2">
    <source>
        <dbReference type="ARBA" id="ARBA00010473"/>
    </source>
</evidence>
<evidence type="ECO:0000256" key="10">
    <source>
        <dbReference type="ARBA" id="ARBA00023242"/>
    </source>
</evidence>
<evidence type="ECO:0000313" key="13">
    <source>
        <dbReference type="EMBL" id="ORX50387.1"/>
    </source>
</evidence>
<dbReference type="InterPro" id="IPR007292">
    <property type="entry name" value="Nuclear_fusion_Kar5"/>
</dbReference>
<keyword evidence="9" id="KW-0325">Glycoprotein</keyword>
<keyword evidence="14" id="KW-1185">Reference proteome</keyword>
<evidence type="ECO:0000256" key="11">
    <source>
        <dbReference type="RuleBase" id="RU368082"/>
    </source>
</evidence>
<evidence type="ECO:0000256" key="5">
    <source>
        <dbReference type="ARBA" id="ARBA00022729"/>
    </source>
</evidence>
<comment type="similarity">
    <text evidence="2 11">Belongs to the KAR5 family.</text>
</comment>
<feature type="coiled-coil region" evidence="12">
    <location>
        <begin position="206"/>
        <end position="261"/>
    </location>
</feature>
<evidence type="ECO:0000256" key="4">
    <source>
        <dbReference type="ARBA" id="ARBA00022692"/>
    </source>
</evidence>
<dbReference type="GO" id="GO:0031965">
    <property type="term" value="C:nuclear membrane"/>
    <property type="evidence" value="ECO:0007669"/>
    <property type="project" value="UniProtKB-SubCell"/>
</dbReference>
<dbReference type="Pfam" id="PF04163">
    <property type="entry name" value="Tht1"/>
    <property type="match status" value="1"/>
</dbReference>
<evidence type="ECO:0000256" key="3">
    <source>
        <dbReference type="ARBA" id="ARBA00022459"/>
    </source>
</evidence>
<evidence type="ECO:0000256" key="6">
    <source>
        <dbReference type="ARBA" id="ARBA00022824"/>
    </source>
</evidence>
<keyword evidence="3 11" id="KW-0415">Karyogamy</keyword>
<evidence type="ECO:0000256" key="1">
    <source>
        <dbReference type="ARBA" id="ARBA00003389"/>
    </source>
</evidence>
<keyword evidence="10 11" id="KW-0539">Nucleus</keyword>
<evidence type="ECO:0000256" key="7">
    <source>
        <dbReference type="ARBA" id="ARBA00022989"/>
    </source>
</evidence>
<gene>
    <name evidence="13" type="ORF">BCR36DRAFT_404494</name>
</gene>
<proteinExistence type="inferred from homology"/>
<dbReference type="OrthoDB" id="5311848at2759"/>
<dbReference type="AlphaFoldDB" id="A0A1Y1V9C4"/>
<keyword evidence="4" id="KW-0812">Transmembrane</keyword>
<dbReference type="GO" id="GO:0000742">
    <property type="term" value="P:karyogamy involved in conjugation with cellular fusion"/>
    <property type="evidence" value="ECO:0007669"/>
    <property type="project" value="UniProtKB-UniRule"/>
</dbReference>
<dbReference type="PANTHER" id="PTHR28012">
    <property type="entry name" value="NUCLEAR FUSION PROTEIN KAR5"/>
    <property type="match status" value="1"/>
</dbReference>
<dbReference type="EMBL" id="MCFH01000021">
    <property type="protein sequence ID" value="ORX50387.1"/>
    <property type="molecule type" value="Genomic_DNA"/>
</dbReference>
<reference evidence="13 14" key="2">
    <citation type="submission" date="2016-08" db="EMBL/GenBank/DDBJ databases">
        <title>Pervasive Adenine N6-methylation of Active Genes in Fungi.</title>
        <authorList>
            <consortium name="DOE Joint Genome Institute"/>
            <person name="Mondo S.J."/>
            <person name="Dannebaum R.O."/>
            <person name="Kuo R.C."/>
            <person name="Labutti K."/>
            <person name="Haridas S."/>
            <person name="Kuo A."/>
            <person name="Salamov A."/>
            <person name="Ahrendt S.R."/>
            <person name="Lipzen A."/>
            <person name="Sullivan W."/>
            <person name="Andreopoulos W.B."/>
            <person name="Clum A."/>
            <person name="Lindquist E."/>
            <person name="Daum C."/>
            <person name="Ramamoorthy G.K."/>
            <person name="Gryganskyi A."/>
            <person name="Culley D."/>
            <person name="Magnuson J.K."/>
            <person name="James T.Y."/>
            <person name="O'Malley M.A."/>
            <person name="Stajich J.E."/>
            <person name="Spatafora J.W."/>
            <person name="Visel A."/>
            <person name="Grigoriev I.V."/>
        </authorList>
    </citation>
    <scope>NUCLEOTIDE SEQUENCE [LARGE SCALE GENOMIC DNA]</scope>
    <source>
        <strain evidence="14">finn</strain>
    </source>
</reference>
<evidence type="ECO:0008006" key="15">
    <source>
        <dbReference type="Google" id="ProtNLM"/>
    </source>
</evidence>
<evidence type="ECO:0000256" key="9">
    <source>
        <dbReference type="ARBA" id="ARBA00023180"/>
    </source>
</evidence>
<comment type="caution">
    <text evidence="13">The sequence shown here is derived from an EMBL/GenBank/DDBJ whole genome shotgun (WGS) entry which is preliminary data.</text>
</comment>
<accession>A0A1Y1V9C4</accession>
<comment type="function">
    <text evidence="1 11">Required for nuclear membrane fusion during karyogamy.</text>
</comment>
<evidence type="ECO:0000256" key="12">
    <source>
        <dbReference type="SAM" id="Coils"/>
    </source>
</evidence>